<gene>
    <name evidence="1" type="ORF">S01H1_33638</name>
</gene>
<organism evidence="1">
    <name type="scientific">marine sediment metagenome</name>
    <dbReference type="NCBI Taxonomy" id="412755"/>
    <lineage>
        <taxon>unclassified sequences</taxon>
        <taxon>metagenomes</taxon>
        <taxon>ecological metagenomes</taxon>
    </lineage>
</organism>
<reference evidence="1" key="1">
    <citation type="journal article" date="2014" name="Front. Microbiol.">
        <title>High frequency of phylogenetically diverse reductive dehalogenase-homologous genes in deep subseafloor sedimentary metagenomes.</title>
        <authorList>
            <person name="Kawai M."/>
            <person name="Futagami T."/>
            <person name="Toyoda A."/>
            <person name="Takaki Y."/>
            <person name="Nishi S."/>
            <person name="Hori S."/>
            <person name="Arai W."/>
            <person name="Tsubouchi T."/>
            <person name="Morono Y."/>
            <person name="Uchiyama I."/>
            <person name="Ito T."/>
            <person name="Fujiyama A."/>
            <person name="Inagaki F."/>
            <person name="Takami H."/>
        </authorList>
    </citation>
    <scope>NUCLEOTIDE SEQUENCE</scope>
    <source>
        <strain evidence="1">Expedition CK06-06</strain>
    </source>
</reference>
<comment type="caution">
    <text evidence="1">The sequence shown here is derived from an EMBL/GenBank/DDBJ whole genome shotgun (WGS) entry which is preliminary data.</text>
</comment>
<name>X0V2R6_9ZZZZ</name>
<accession>X0V2R6</accession>
<dbReference type="AlphaFoldDB" id="X0V2R6"/>
<protein>
    <submittedName>
        <fullName evidence="1">Uncharacterized protein</fullName>
    </submittedName>
</protein>
<proteinExistence type="predicted"/>
<evidence type="ECO:0000313" key="1">
    <source>
        <dbReference type="EMBL" id="GAG12400.1"/>
    </source>
</evidence>
<feature type="non-terminal residue" evidence="1">
    <location>
        <position position="34"/>
    </location>
</feature>
<sequence>MMYEYECDDEHKTEIIMNKPRPTPSIQCKCGKEA</sequence>
<dbReference type="EMBL" id="BARS01020890">
    <property type="protein sequence ID" value="GAG12400.1"/>
    <property type="molecule type" value="Genomic_DNA"/>
</dbReference>